<dbReference type="EMBL" id="LXQA010161158">
    <property type="protein sequence ID" value="MCI27751.1"/>
    <property type="molecule type" value="Genomic_DNA"/>
</dbReference>
<organism evidence="1 2">
    <name type="scientific">Trifolium medium</name>
    <dbReference type="NCBI Taxonomy" id="97028"/>
    <lineage>
        <taxon>Eukaryota</taxon>
        <taxon>Viridiplantae</taxon>
        <taxon>Streptophyta</taxon>
        <taxon>Embryophyta</taxon>
        <taxon>Tracheophyta</taxon>
        <taxon>Spermatophyta</taxon>
        <taxon>Magnoliopsida</taxon>
        <taxon>eudicotyledons</taxon>
        <taxon>Gunneridae</taxon>
        <taxon>Pentapetalae</taxon>
        <taxon>rosids</taxon>
        <taxon>fabids</taxon>
        <taxon>Fabales</taxon>
        <taxon>Fabaceae</taxon>
        <taxon>Papilionoideae</taxon>
        <taxon>50 kb inversion clade</taxon>
        <taxon>NPAAA clade</taxon>
        <taxon>Hologalegina</taxon>
        <taxon>IRL clade</taxon>
        <taxon>Trifolieae</taxon>
        <taxon>Trifolium</taxon>
    </lineage>
</organism>
<name>A0A392QTP6_9FABA</name>
<evidence type="ECO:0000313" key="2">
    <source>
        <dbReference type="Proteomes" id="UP000265520"/>
    </source>
</evidence>
<dbReference type="AlphaFoldDB" id="A0A392QTP6"/>
<keyword evidence="2" id="KW-1185">Reference proteome</keyword>
<evidence type="ECO:0008006" key="3">
    <source>
        <dbReference type="Google" id="ProtNLM"/>
    </source>
</evidence>
<protein>
    <recommendedName>
        <fullName evidence="3">Reverse transcriptase domain-containing protein</fullName>
    </recommendedName>
</protein>
<comment type="caution">
    <text evidence="1">The sequence shown here is derived from an EMBL/GenBank/DDBJ whole genome shotgun (WGS) entry which is preliminary data.</text>
</comment>
<reference evidence="1 2" key="1">
    <citation type="journal article" date="2018" name="Front. Plant Sci.">
        <title>Red Clover (Trifolium pratense) and Zigzag Clover (T. medium) - A Picture of Genomic Similarities and Differences.</title>
        <authorList>
            <person name="Dluhosova J."/>
            <person name="Istvanek J."/>
            <person name="Nedelnik J."/>
            <person name="Repkova J."/>
        </authorList>
    </citation>
    <scope>NUCLEOTIDE SEQUENCE [LARGE SCALE GENOMIC DNA]</scope>
    <source>
        <strain evidence="2">cv. 10/8</strain>
        <tissue evidence="1">Leaf</tissue>
    </source>
</reference>
<evidence type="ECO:0000313" key="1">
    <source>
        <dbReference type="EMBL" id="MCI27751.1"/>
    </source>
</evidence>
<dbReference type="Proteomes" id="UP000265520">
    <property type="component" value="Unassembled WGS sequence"/>
</dbReference>
<proteinExistence type="predicted"/>
<feature type="non-terminal residue" evidence="1">
    <location>
        <position position="141"/>
    </location>
</feature>
<sequence>MKHPKDKGVCFKMDVIEEAILDMKKQVMKSSPLEQALTNALDDIDSDEEQEIKECLKELDAFKEVSPLEAKLEELKDEPKPVEVKLELKTLPSHLKYMFLEEGDNNPVIISNSLSTLEEISLIEVLKRNKEAIGWKLSDLK</sequence>
<accession>A0A392QTP6</accession>